<feature type="binding site" evidence="8">
    <location>
        <position position="255"/>
    </location>
    <ligand>
        <name>ATP</name>
        <dbReference type="ChEBI" id="CHEBI:30616"/>
    </ligand>
</feature>
<feature type="binding site" evidence="8">
    <location>
        <position position="117"/>
    </location>
    <ligand>
        <name>ATP</name>
        <dbReference type="ChEBI" id="CHEBI:30616"/>
    </ligand>
</feature>
<dbReference type="EMBL" id="BAABBN010000004">
    <property type="protein sequence ID" value="GAA3917229.1"/>
    <property type="molecule type" value="Genomic_DNA"/>
</dbReference>
<feature type="binding site" evidence="8">
    <location>
        <position position="168"/>
    </location>
    <ligand>
        <name>ATP</name>
        <dbReference type="ChEBI" id="CHEBI:30616"/>
    </ligand>
</feature>
<feature type="binding site" evidence="8">
    <location>
        <position position="85"/>
    </location>
    <ligand>
        <name>ATP</name>
        <dbReference type="ChEBI" id="CHEBI:30616"/>
    </ligand>
</feature>
<keyword evidence="6 8" id="KW-0067">ATP-binding</keyword>
<comment type="catalytic activity">
    <reaction evidence="8">
        <text>L-histidyl-[protein] + UTP = N(tele)-(5'-uridylyl)-L-histidyl-[protein] + diphosphate</text>
        <dbReference type="Rhea" id="RHEA:83891"/>
        <dbReference type="Rhea" id="RHEA-COMP:9745"/>
        <dbReference type="Rhea" id="RHEA-COMP:20239"/>
        <dbReference type="ChEBI" id="CHEBI:29979"/>
        <dbReference type="ChEBI" id="CHEBI:33019"/>
        <dbReference type="ChEBI" id="CHEBI:46398"/>
        <dbReference type="ChEBI" id="CHEBI:233474"/>
    </reaction>
</comment>
<reference evidence="10" key="1">
    <citation type="journal article" date="2019" name="Int. J. Syst. Evol. Microbiol.">
        <title>The Global Catalogue of Microorganisms (GCM) 10K type strain sequencing project: providing services to taxonomists for standard genome sequencing and annotation.</title>
        <authorList>
            <consortium name="The Broad Institute Genomics Platform"/>
            <consortium name="The Broad Institute Genome Sequencing Center for Infectious Disease"/>
            <person name="Wu L."/>
            <person name="Ma J."/>
        </authorList>
    </citation>
    <scope>NUCLEOTIDE SEQUENCE [LARGE SCALE GENOMIC DNA]</scope>
    <source>
        <strain evidence="10">JCM 17551</strain>
    </source>
</reference>
<gene>
    <name evidence="8" type="primary">ydiU</name>
    <name evidence="8" type="synonym">selO</name>
    <name evidence="9" type="ORF">GCM10022277_10210</name>
</gene>
<evidence type="ECO:0000313" key="9">
    <source>
        <dbReference type="EMBL" id="GAA3917229.1"/>
    </source>
</evidence>
<protein>
    <recommendedName>
        <fullName evidence="8">Protein nucleotidyltransferase YdiU</fullName>
        <ecNumber evidence="8">2.7.7.-</ecNumber>
    </recommendedName>
    <alternativeName>
        <fullName evidence="8">Protein adenylyltransferase YdiU</fullName>
        <ecNumber evidence="8">2.7.7.108</ecNumber>
    </alternativeName>
    <alternativeName>
        <fullName evidence="8">Protein uridylyltransferase YdiU</fullName>
        <ecNumber evidence="8">2.7.7.-</ecNumber>
    </alternativeName>
</protein>
<dbReference type="NCBIfam" id="NF000658">
    <property type="entry name" value="PRK00029.1"/>
    <property type="match status" value="1"/>
</dbReference>
<dbReference type="Pfam" id="PF02696">
    <property type="entry name" value="SelO"/>
    <property type="match status" value="1"/>
</dbReference>
<evidence type="ECO:0000256" key="2">
    <source>
        <dbReference type="ARBA" id="ARBA00022679"/>
    </source>
</evidence>
<dbReference type="PANTHER" id="PTHR32057">
    <property type="entry name" value="PROTEIN ADENYLYLTRANSFERASE SELO, MITOCHONDRIAL"/>
    <property type="match status" value="1"/>
</dbReference>
<keyword evidence="10" id="KW-1185">Reference proteome</keyword>
<sequence length="481" mass="53118">MQFSNTYLNLGERFYQKVPPTPVKSPELFLWNSELADSLGFDASENALRAKYFSGNQVVPGSCAIATVYAGHQFGSFNPQLGDGRAHLLGEVVDADGVRKDVQLKGSGPSAFSRNGDGRCALGPAVREFIMSAAMKSLGVPTTECLAVVRTGEAVYRQTPQPGAVVTRVASSHLRVGTFQFFAAQGDVESLKALSEFAINRHYSDITEQGDQRYICFLDRVIEKQIELIVSWMRVGFIHGVMNTDNTAISGETIDYGPCAMMGVYDPETVFSSIDRNGRYAFGNQPGIANWNMARFAECLLLLVNHEDEQIMAQVIALVNGFAERYRQAYLQMMAGKLGIFNLSPADESLIEEILQAFLERKLDYTQGFDLLTKSFTSEAAMKDIKASLGTVFDQWLVRVNSQVNMVDAIEARMRAHNPVVIPRNHHLEAVLQASEESGSSDAANAFLAILTQPYQEVSGTSEYQATSEEYDRRYQTFCGT</sequence>
<dbReference type="PANTHER" id="PTHR32057:SF14">
    <property type="entry name" value="PROTEIN ADENYLYLTRANSFERASE SELO, MITOCHONDRIAL"/>
    <property type="match status" value="1"/>
</dbReference>
<feature type="binding site" evidence="8">
    <location>
        <position position="118"/>
    </location>
    <ligand>
        <name>ATP</name>
        <dbReference type="ChEBI" id="CHEBI:30616"/>
    </ligand>
</feature>
<evidence type="ECO:0000256" key="4">
    <source>
        <dbReference type="ARBA" id="ARBA00022723"/>
    </source>
</evidence>
<feature type="binding site" evidence="8">
    <location>
        <position position="105"/>
    </location>
    <ligand>
        <name>ATP</name>
        <dbReference type="ChEBI" id="CHEBI:30616"/>
    </ligand>
</feature>
<evidence type="ECO:0000256" key="5">
    <source>
        <dbReference type="ARBA" id="ARBA00022741"/>
    </source>
</evidence>
<comment type="catalytic activity">
    <reaction evidence="8">
        <text>L-seryl-[protein] + UTP = O-(5'-uridylyl)-L-seryl-[protein] + diphosphate</text>
        <dbReference type="Rhea" id="RHEA:64604"/>
        <dbReference type="Rhea" id="RHEA-COMP:9863"/>
        <dbReference type="Rhea" id="RHEA-COMP:16635"/>
        <dbReference type="ChEBI" id="CHEBI:29999"/>
        <dbReference type="ChEBI" id="CHEBI:33019"/>
        <dbReference type="ChEBI" id="CHEBI:46398"/>
        <dbReference type="ChEBI" id="CHEBI:156051"/>
    </reaction>
</comment>
<accession>A0ABP7M8I4</accession>
<keyword evidence="2 8" id="KW-0808">Transferase</keyword>
<dbReference type="Proteomes" id="UP001501565">
    <property type="component" value="Unassembled WGS sequence"/>
</dbReference>
<keyword evidence="4 8" id="KW-0479">Metal-binding</keyword>
<dbReference type="InterPro" id="IPR003846">
    <property type="entry name" value="SelO"/>
</dbReference>
<comment type="function">
    <text evidence="8">Nucleotidyltransferase involved in the post-translational modification of proteins. It can catalyze the addition of adenosine monophosphate (AMP) or uridine monophosphate (UMP) to a protein, resulting in modifications known as AMPylation and UMPylation.</text>
</comment>
<feature type="active site" description="Proton acceptor" evidence="8">
    <location>
        <position position="245"/>
    </location>
</feature>
<feature type="binding site" evidence="8">
    <location>
        <position position="175"/>
    </location>
    <ligand>
        <name>ATP</name>
        <dbReference type="ChEBI" id="CHEBI:30616"/>
    </ligand>
</feature>
<keyword evidence="3 8" id="KW-0548">Nucleotidyltransferase</keyword>
<dbReference type="RefSeq" id="WP_344796140.1">
    <property type="nucleotide sequence ID" value="NZ_BAABBN010000004.1"/>
</dbReference>
<dbReference type="HAMAP" id="MF_00692">
    <property type="entry name" value="SelO"/>
    <property type="match status" value="1"/>
</dbReference>
<comment type="cofactor">
    <cofactor evidence="8">
        <name>Mg(2+)</name>
        <dbReference type="ChEBI" id="CHEBI:18420"/>
    </cofactor>
    <cofactor evidence="8">
        <name>Mn(2+)</name>
        <dbReference type="ChEBI" id="CHEBI:29035"/>
    </cofactor>
</comment>
<proteinExistence type="inferred from homology"/>
<feature type="binding site" evidence="8">
    <location>
        <position position="255"/>
    </location>
    <ligand>
        <name>Mg(2+)</name>
        <dbReference type="ChEBI" id="CHEBI:18420"/>
    </ligand>
</feature>
<comment type="catalytic activity">
    <reaction evidence="8">
        <text>L-tyrosyl-[protein] + UTP = O-(5'-uridylyl)-L-tyrosyl-[protein] + diphosphate</text>
        <dbReference type="Rhea" id="RHEA:83887"/>
        <dbReference type="Rhea" id="RHEA-COMP:10136"/>
        <dbReference type="Rhea" id="RHEA-COMP:20238"/>
        <dbReference type="ChEBI" id="CHEBI:33019"/>
        <dbReference type="ChEBI" id="CHEBI:46398"/>
        <dbReference type="ChEBI" id="CHEBI:46858"/>
        <dbReference type="ChEBI" id="CHEBI:90602"/>
    </reaction>
</comment>
<evidence type="ECO:0000313" key="10">
    <source>
        <dbReference type="Proteomes" id="UP001501565"/>
    </source>
</evidence>
<comment type="similarity">
    <text evidence="1 8">Belongs to the SELO family.</text>
</comment>
<name>A0ABP7M8I4_9GAMM</name>
<organism evidence="9 10">
    <name type="scientific">Litoribacillus peritrichatus</name>
    <dbReference type="NCBI Taxonomy" id="718191"/>
    <lineage>
        <taxon>Bacteria</taxon>
        <taxon>Pseudomonadati</taxon>
        <taxon>Pseudomonadota</taxon>
        <taxon>Gammaproteobacteria</taxon>
        <taxon>Oceanospirillales</taxon>
        <taxon>Oceanospirillaceae</taxon>
        <taxon>Litoribacillus</taxon>
    </lineage>
</organism>
<feature type="binding site" evidence="8">
    <location>
        <position position="82"/>
    </location>
    <ligand>
        <name>ATP</name>
        <dbReference type="ChEBI" id="CHEBI:30616"/>
    </ligand>
</feature>
<comment type="catalytic activity">
    <reaction evidence="8">
        <text>L-tyrosyl-[protein] + ATP = O-(5'-adenylyl)-L-tyrosyl-[protein] + diphosphate</text>
        <dbReference type="Rhea" id="RHEA:54288"/>
        <dbReference type="Rhea" id="RHEA-COMP:10136"/>
        <dbReference type="Rhea" id="RHEA-COMP:13846"/>
        <dbReference type="ChEBI" id="CHEBI:30616"/>
        <dbReference type="ChEBI" id="CHEBI:33019"/>
        <dbReference type="ChEBI" id="CHEBI:46858"/>
        <dbReference type="ChEBI" id="CHEBI:83624"/>
        <dbReference type="EC" id="2.7.7.108"/>
    </reaction>
</comment>
<dbReference type="EC" id="2.7.7.-" evidence="8"/>
<feature type="binding site" evidence="8">
    <location>
        <position position="84"/>
    </location>
    <ligand>
        <name>ATP</name>
        <dbReference type="ChEBI" id="CHEBI:30616"/>
    </ligand>
</feature>
<keyword evidence="8" id="KW-0464">Manganese</keyword>
<feature type="binding site" evidence="8">
    <location>
        <position position="246"/>
    </location>
    <ligand>
        <name>Mg(2+)</name>
        <dbReference type="ChEBI" id="CHEBI:18420"/>
    </ligand>
</feature>
<evidence type="ECO:0000256" key="1">
    <source>
        <dbReference type="ARBA" id="ARBA00009747"/>
    </source>
</evidence>
<keyword evidence="5 8" id="KW-0547">Nucleotide-binding</keyword>
<comment type="catalytic activity">
    <reaction evidence="8">
        <text>L-seryl-[protein] + ATP = 3-O-(5'-adenylyl)-L-seryl-[protein] + diphosphate</text>
        <dbReference type="Rhea" id="RHEA:58120"/>
        <dbReference type="Rhea" id="RHEA-COMP:9863"/>
        <dbReference type="Rhea" id="RHEA-COMP:15073"/>
        <dbReference type="ChEBI" id="CHEBI:29999"/>
        <dbReference type="ChEBI" id="CHEBI:30616"/>
        <dbReference type="ChEBI" id="CHEBI:33019"/>
        <dbReference type="ChEBI" id="CHEBI:142516"/>
        <dbReference type="EC" id="2.7.7.108"/>
    </reaction>
</comment>
<evidence type="ECO:0000256" key="7">
    <source>
        <dbReference type="ARBA" id="ARBA00022842"/>
    </source>
</evidence>
<comment type="caution">
    <text evidence="9">The sequence shown here is derived from an EMBL/GenBank/DDBJ whole genome shotgun (WGS) entry which is preliminary data.</text>
</comment>
<evidence type="ECO:0000256" key="6">
    <source>
        <dbReference type="ARBA" id="ARBA00022840"/>
    </source>
</evidence>
<keyword evidence="7 8" id="KW-0460">Magnesium</keyword>
<dbReference type="EC" id="2.7.7.108" evidence="8"/>
<evidence type="ECO:0000256" key="8">
    <source>
        <dbReference type="HAMAP-Rule" id="MF_00692"/>
    </source>
</evidence>
<comment type="catalytic activity">
    <reaction evidence="8">
        <text>L-threonyl-[protein] + ATP = 3-O-(5'-adenylyl)-L-threonyl-[protein] + diphosphate</text>
        <dbReference type="Rhea" id="RHEA:54292"/>
        <dbReference type="Rhea" id="RHEA-COMP:11060"/>
        <dbReference type="Rhea" id="RHEA-COMP:13847"/>
        <dbReference type="ChEBI" id="CHEBI:30013"/>
        <dbReference type="ChEBI" id="CHEBI:30616"/>
        <dbReference type="ChEBI" id="CHEBI:33019"/>
        <dbReference type="ChEBI" id="CHEBI:138113"/>
        <dbReference type="EC" id="2.7.7.108"/>
    </reaction>
</comment>
<evidence type="ECO:0000256" key="3">
    <source>
        <dbReference type="ARBA" id="ARBA00022695"/>
    </source>
</evidence>